<keyword evidence="8 9" id="KW-0413">Isomerase</keyword>
<keyword evidence="7 9" id="KW-0324">Glycolysis</keyword>
<accession>A0A397QDX7</accession>
<evidence type="ECO:0000256" key="10">
    <source>
        <dbReference type="RuleBase" id="RU363013"/>
    </source>
</evidence>
<dbReference type="PROSITE" id="PS51440">
    <property type="entry name" value="TIM_2"/>
    <property type="match status" value="1"/>
</dbReference>
<proteinExistence type="inferred from homology"/>
<dbReference type="EMBL" id="QXDF01000001">
    <property type="protein sequence ID" value="RIA56451.1"/>
    <property type="molecule type" value="Genomic_DNA"/>
</dbReference>
<dbReference type="CDD" id="cd00311">
    <property type="entry name" value="TIM"/>
    <property type="match status" value="1"/>
</dbReference>
<dbReference type="OrthoDB" id="9809429at2"/>
<dbReference type="GO" id="GO:0004807">
    <property type="term" value="F:triose-phosphate isomerase activity"/>
    <property type="evidence" value="ECO:0007669"/>
    <property type="project" value="UniProtKB-UniRule"/>
</dbReference>
<sequence length="267" mass="28042">MISTKPLIVGNWKMNGLRSATGELHKLINGLGEQGSPSAEVMICPPLTLVMAFSHIASESELQIGAQDCHTEISGAYTGDVSAEMLADAGASAVILGHSERRSYHGERDRDVRDKARAAYRAGLQAIICVGETEGQRRLGLTFDVLRRQLHGSVPASATRRNTIVAYEPVWAIGTGKTPTREEIGEAHNFIAQELGSVLGGEASAGFRILYGGSVTPDNAAMVLSAMDVHGALVGGASLKADSLLAIASAQPQPQSSMTSAQDHVSP</sequence>
<dbReference type="GO" id="GO:0046166">
    <property type="term" value="P:glyceraldehyde-3-phosphate biosynthetic process"/>
    <property type="evidence" value="ECO:0007669"/>
    <property type="project" value="TreeGrafter"/>
</dbReference>
<feature type="binding site" evidence="9">
    <location>
        <position position="174"/>
    </location>
    <ligand>
        <name>substrate</name>
    </ligand>
</feature>
<dbReference type="PANTHER" id="PTHR21139:SF42">
    <property type="entry name" value="TRIOSEPHOSPHATE ISOMERASE"/>
    <property type="match status" value="1"/>
</dbReference>
<dbReference type="Pfam" id="PF00121">
    <property type="entry name" value="TIM"/>
    <property type="match status" value="1"/>
</dbReference>
<dbReference type="PROSITE" id="PS00171">
    <property type="entry name" value="TIM_1"/>
    <property type="match status" value="1"/>
</dbReference>
<evidence type="ECO:0000256" key="7">
    <source>
        <dbReference type="ARBA" id="ARBA00023152"/>
    </source>
</evidence>
<dbReference type="GO" id="GO:0006094">
    <property type="term" value="P:gluconeogenesis"/>
    <property type="evidence" value="ECO:0007669"/>
    <property type="project" value="UniProtKB-UniRule"/>
</dbReference>
<evidence type="ECO:0000256" key="9">
    <source>
        <dbReference type="HAMAP-Rule" id="MF_00147"/>
    </source>
</evidence>
<comment type="catalytic activity">
    <reaction evidence="9 10">
        <text>D-glyceraldehyde 3-phosphate = dihydroxyacetone phosphate</text>
        <dbReference type="Rhea" id="RHEA:18585"/>
        <dbReference type="ChEBI" id="CHEBI:57642"/>
        <dbReference type="ChEBI" id="CHEBI:59776"/>
        <dbReference type="EC" id="5.3.1.1"/>
    </reaction>
</comment>
<dbReference type="GO" id="GO:0006096">
    <property type="term" value="P:glycolytic process"/>
    <property type="evidence" value="ECO:0007669"/>
    <property type="project" value="UniProtKB-UniRule"/>
</dbReference>
<comment type="pathway">
    <text evidence="3">Carbohydrate metabolism; erythritol degradation.</text>
</comment>
<evidence type="ECO:0000313" key="11">
    <source>
        <dbReference type="EMBL" id="RIA56451.1"/>
    </source>
</evidence>
<gene>
    <name evidence="9" type="primary">tpiA</name>
    <name evidence="11" type="ORF">BXY53_1557</name>
</gene>
<dbReference type="UniPathway" id="UPA00138"/>
<comment type="pathway">
    <text evidence="9 10">Carbohydrate biosynthesis; gluconeogenesis.</text>
</comment>
<dbReference type="PANTHER" id="PTHR21139">
    <property type="entry name" value="TRIOSEPHOSPHATE ISOMERASE"/>
    <property type="match status" value="1"/>
</dbReference>
<comment type="function">
    <text evidence="9">Involved in the gluconeogenesis. Catalyzes stereospecifically the conversion of dihydroxyacetone phosphate (DHAP) to D-glyceraldehyde-3-phosphate (G3P).</text>
</comment>
<keyword evidence="12" id="KW-1185">Reference proteome</keyword>
<feature type="active site" description="Proton acceptor" evidence="9">
    <location>
        <position position="168"/>
    </location>
</feature>
<feature type="binding site" evidence="9">
    <location>
        <begin position="11"/>
        <end position="13"/>
    </location>
    <ligand>
        <name>substrate</name>
    </ligand>
</feature>
<dbReference type="RefSeq" id="WP_119061243.1">
    <property type="nucleotide sequence ID" value="NZ_QXDF01000001.1"/>
</dbReference>
<comment type="similarity">
    <text evidence="4 9 10">Belongs to the triosephosphate isomerase family.</text>
</comment>
<protein>
    <recommendedName>
        <fullName evidence="9 10">Triosephosphate isomerase</fullName>
        <shortName evidence="9">TIM</shortName>
        <shortName evidence="9">TPI</shortName>
        <ecNumber evidence="9 10">5.3.1.1</ecNumber>
    </recommendedName>
    <alternativeName>
        <fullName evidence="9">Triose-phosphate isomerase</fullName>
    </alternativeName>
</protein>
<keyword evidence="5 9" id="KW-0312">Gluconeogenesis</keyword>
<dbReference type="EC" id="5.3.1.1" evidence="9 10"/>
<evidence type="ECO:0000256" key="2">
    <source>
        <dbReference type="ARBA" id="ARBA00004680"/>
    </source>
</evidence>
<dbReference type="GO" id="GO:0005829">
    <property type="term" value="C:cytosol"/>
    <property type="evidence" value="ECO:0007669"/>
    <property type="project" value="TreeGrafter"/>
</dbReference>
<evidence type="ECO:0000256" key="5">
    <source>
        <dbReference type="ARBA" id="ARBA00022432"/>
    </source>
</evidence>
<dbReference type="InterPro" id="IPR035990">
    <property type="entry name" value="TIM_sf"/>
</dbReference>
<dbReference type="AlphaFoldDB" id="A0A397QDX7"/>
<feature type="binding site" evidence="9">
    <location>
        <begin position="235"/>
        <end position="236"/>
    </location>
    <ligand>
        <name>substrate</name>
    </ligand>
</feature>
<evidence type="ECO:0000256" key="4">
    <source>
        <dbReference type="ARBA" id="ARBA00007422"/>
    </source>
</evidence>
<dbReference type="InterPro" id="IPR013785">
    <property type="entry name" value="Aldolase_TIM"/>
</dbReference>
<comment type="subcellular location">
    <subcellularLocation>
        <location evidence="9 10">Cytoplasm</location>
    </subcellularLocation>
</comment>
<dbReference type="FunFam" id="3.20.20.70:FF:000016">
    <property type="entry name" value="Triosephosphate isomerase"/>
    <property type="match status" value="1"/>
</dbReference>
<feature type="active site" description="Electrophile" evidence="9">
    <location>
        <position position="98"/>
    </location>
</feature>
<dbReference type="GO" id="GO:0019563">
    <property type="term" value="P:glycerol catabolic process"/>
    <property type="evidence" value="ECO:0007669"/>
    <property type="project" value="TreeGrafter"/>
</dbReference>
<evidence type="ECO:0000256" key="8">
    <source>
        <dbReference type="ARBA" id="ARBA00023235"/>
    </source>
</evidence>
<dbReference type="NCBIfam" id="TIGR00419">
    <property type="entry name" value="tim"/>
    <property type="match status" value="1"/>
</dbReference>
<name>A0A397QDX7_9HYPH</name>
<dbReference type="InterPro" id="IPR022896">
    <property type="entry name" value="TrioseP_Isoase_bac/euk"/>
</dbReference>
<comment type="subunit">
    <text evidence="9 10">Homodimer.</text>
</comment>
<organism evidence="11 12">
    <name type="scientific">Dichotomicrobium thermohalophilum</name>
    <dbReference type="NCBI Taxonomy" id="933063"/>
    <lineage>
        <taxon>Bacteria</taxon>
        <taxon>Pseudomonadati</taxon>
        <taxon>Pseudomonadota</taxon>
        <taxon>Alphaproteobacteria</taxon>
        <taxon>Hyphomicrobiales</taxon>
        <taxon>Hyphomicrobiaceae</taxon>
        <taxon>Dichotomicrobium</taxon>
    </lineage>
</organism>
<evidence type="ECO:0000313" key="12">
    <source>
        <dbReference type="Proteomes" id="UP000266273"/>
    </source>
</evidence>
<dbReference type="UniPathway" id="UPA00109">
    <property type="reaction ID" value="UER00189"/>
</dbReference>
<dbReference type="HAMAP" id="MF_00147_B">
    <property type="entry name" value="TIM_B"/>
    <property type="match status" value="1"/>
</dbReference>
<dbReference type="Gene3D" id="3.20.20.70">
    <property type="entry name" value="Aldolase class I"/>
    <property type="match status" value="1"/>
</dbReference>
<evidence type="ECO:0000256" key="1">
    <source>
        <dbReference type="ARBA" id="ARBA00000148"/>
    </source>
</evidence>
<feature type="binding site" evidence="9">
    <location>
        <position position="214"/>
    </location>
    <ligand>
        <name>substrate</name>
    </ligand>
</feature>
<dbReference type="InterPro" id="IPR020861">
    <property type="entry name" value="Triosephosphate_isomerase_AS"/>
</dbReference>
<evidence type="ECO:0000256" key="3">
    <source>
        <dbReference type="ARBA" id="ARBA00004939"/>
    </source>
</evidence>
<dbReference type="InterPro" id="IPR000652">
    <property type="entry name" value="Triosephosphate_isomerase"/>
</dbReference>
<dbReference type="SUPFAM" id="SSF51351">
    <property type="entry name" value="Triosephosphate isomerase (TIM)"/>
    <property type="match status" value="1"/>
</dbReference>
<reference evidence="11 12" key="1">
    <citation type="submission" date="2018-08" db="EMBL/GenBank/DDBJ databases">
        <title>Genomic Encyclopedia of Archaeal and Bacterial Type Strains, Phase II (KMG-II): from individual species to whole genera.</title>
        <authorList>
            <person name="Goeker M."/>
        </authorList>
    </citation>
    <scope>NUCLEOTIDE SEQUENCE [LARGE SCALE GENOMIC DNA]</scope>
    <source>
        <strain evidence="11 12">DSM 5002</strain>
    </source>
</reference>
<dbReference type="UniPathway" id="UPA01066"/>
<comment type="caution">
    <text evidence="11">The sequence shown here is derived from an EMBL/GenBank/DDBJ whole genome shotgun (WGS) entry which is preliminary data.</text>
</comment>
<evidence type="ECO:0000256" key="6">
    <source>
        <dbReference type="ARBA" id="ARBA00022490"/>
    </source>
</evidence>
<dbReference type="Proteomes" id="UP000266273">
    <property type="component" value="Unassembled WGS sequence"/>
</dbReference>
<comment type="catalytic activity">
    <reaction evidence="1">
        <text>L-erythrulose 1-phosphate = D-erythrulose 4-phosphate</text>
        <dbReference type="Rhea" id="RHEA:49588"/>
        <dbReference type="ChEBI" id="CHEBI:58002"/>
        <dbReference type="ChEBI" id="CHEBI:90796"/>
        <dbReference type="EC" id="5.3.1.33"/>
    </reaction>
</comment>
<keyword evidence="6 9" id="KW-0963">Cytoplasm</keyword>
<comment type="pathway">
    <text evidence="2 9 10">Carbohydrate degradation; glycolysis; D-glyceraldehyde 3-phosphate from glycerone phosphate: step 1/1.</text>
</comment>